<dbReference type="GO" id="GO:0008476">
    <property type="term" value="F:protein-tyrosine sulfotransferase activity"/>
    <property type="evidence" value="ECO:0007669"/>
    <property type="project" value="InterPro"/>
</dbReference>
<evidence type="ECO:0000313" key="3">
    <source>
        <dbReference type="EMBL" id="VAX41629.1"/>
    </source>
</evidence>
<name>A0A3B1DGZ1_9ZZZZ</name>
<dbReference type="Gene3D" id="3.40.50.300">
    <property type="entry name" value="P-loop containing nucleotide triphosphate hydrolases"/>
    <property type="match status" value="1"/>
</dbReference>
<sequence>MESVQTSASATAQNPSGKKTNPSLFVVGCQRSGTTLLQRMLNAHPDLAVAYDSLFIPRAIRGTPIGHDPVLTEELVEMARSHPRFSRLELSAEAVARAAAGAERYSDFVSGIYDELASKHKKPLAGEKSPGYCRHLPQLHALLPWVKVIHLIRDGRDVALSIRDWGKGAARLDLWKREPIAAGALWWRRDVVRGCRDGRALPRDRYREVHYEKLVADPEGTLRELAAFLGLPFARAMLDYHRGKMRQEAGLSAKAAWLPPTQGIRDWRTQMAERDRELFEALAGEQLTELGYVRSCTRISPEIAAVARECEAWWAEEMD</sequence>
<protein>
    <recommendedName>
        <fullName evidence="4">Sulfotransferase</fullName>
    </recommendedName>
</protein>
<dbReference type="InterPro" id="IPR027417">
    <property type="entry name" value="P-loop_NTPase"/>
</dbReference>
<dbReference type="AlphaFoldDB" id="A0A3B1DGZ1"/>
<dbReference type="GO" id="GO:0005794">
    <property type="term" value="C:Golgi apparatus"/>
    <property type="evidence" value="ECO:0007669"/>
    <property type="project" value="TreeGrafter"/>
</dbReference>
<dbReference type="InterPro" id="IPR026634">
    <property type="entry name" value="TPST-like"/>
</dbReference>
<evidence type="ECO:0008006" key="4">
    <source>
        <dbReference type="Google" id="ProtNLM"/>
    </source>
</evidence>
<organism evidence="3">
    <name type="scientific">hydrothermal vent metagenome</name>
    <dbReference type="NCBI Taxonomy" id="652676"/>
    <lineage>
        <taxon>unclassified sequences</taxon>
        <taxon>metagenomes</taxon>
        <taxon>ecological metagenomes</taxon>
    </lineage>
</organism>
<dbReference type="SUPFAM" id="SSF52540">
    <property type="entry name" value="P-loop containing nucleoside triphosphate hydrolases"/>
    <property type="match status" value="1"/>
</dbReference>
<proteinExistence type="predicted"/>
<gene>
    <name evidence="3" type="ORF">MNBD_PLANCTO03-2308</name>
</gene>
<accession>A0A3B1DGZ1</accession>
<dbReference type="PANTHER" id="PTHR12788">
    <property type="entry name" value="PROTEIN-TYROSINE SULFOTRANSFERASE 2"/>
    <property type="match status" value="1"/>
</dbReference>
<dbReference type="PANTHER" id="PTHR12788:SF10">
    <property type="entry name" value="PROTEIN-TYROSINE SULFOTRANSFERASE"/>
    <property type="match status" value="1"/>
</dbReference>
<dbReference type="EMBL" id="UOGK01000571">
    <property type="protein sequence ID" value="VAX41629.1"/>
    <property type="molecule type" value="Genomic_DNA"/>
</dbReference>
<evidence type="ECO:0000256" key="1">
    <source>
        <dbReference type="ARBA" id="ARBA00022679"/>
    </source>
</evidence>
<feature type="region of interest" description="Disordered" evidence="2">
    <location>
        <begin position="1"/>
        <end position="23"/>
    </location>
</feature>
<evidence type="ECO:0000256" key="2">
    <source>
        <dbReference type="SAM" id="MobiDB-lite"/>
    </source>
</evidence>
<keyword evidence="1" id="KW-0808">Transferase</keyword>
<reference evidence="3" key="1">
    <citation type="submission" date="2018-06" db="EMBL/GenBank/DDBJ databases">
        <authorList>
            <person name="Zhirakovskaya E."/>
        </authorList>
    </citation>
    <scope>NUCLEOTIDE SEQUENCE</scope>
</reference>
<dbReference type="Pfam" id="PF13469">
    <property type="entry name" value="Sulfotransfer_3"/>
    <property type="match status" value="1"/>
</dbReference>